<dbReference type="HOGENOM" id="CLU_000445_70_50_5"/>
<dbReference type="AlphaFoldDB" id="A5G2B8"/>
<dbReference type="KEGG" id="acr:Acry_2810"/>
<dbReference type="PANTHER" id="PTHR33121:SF15">
    <property type="entry name" value="BLUE LIGHT- AND TEMPERATURE-REGULATED ANTIREPRESSOR BLUF"/>
    <property type="match status" value="1"/>
</dbReference>
<dbReference type="PROSITE" id="PS50883">
    <property type="entry name" value="EAL"/>
    <property type="match status" value="1"/>
</dbReference>
<dbReference type="SUPFAM" id="SSF141868">
    <property type="entry name" value="EAL domain-like"/>
    <property type="match status" value="1"/>
</dbReference>
<dbReference type="CDD" id="cd01948">
    <property type="entry name" value="EAL"/>
    <property type="match status" value="1"/>
</dbReference>
<reference evidence="2 3" key="1">
    <citation type="submission" date="2007-05" db="EMBL/GenBank/DDBJ databases">
        <title>Complete sequence of chromosome of Acidiphilium cryptum JF-5.</title>
        <authorList>
            <consortium name="US DOE Joint Genome Institute"/>
            <person name="Copeland A."/>
            <person name="Lucas S."/>
            <person name="Lapidus A."/>
            <person name="Barry K."/>
            <person name="Detter J.C."/>
            <person name="Glavina del Rio T."/>
            <person name="Hammon N."/>
            <person name="Israni S."/>
            <person name="Dalin E."/>
            <person name="Tice H."/>
            <person name="Pitluck S."/>
            <person name="Sims D."/>
            <person name="Brettin T."/>
            <person name="Bruce D."/>
            <person name="Han C."/>
            <person name="Schmutz J."/>
            <person name="Larimer F."/>
            <person name="Land M."/>
            <person name="Hauser L."/>
            <person name="Kyrpides N."/>
            <person name="Kim E."/>
            <person name="Magnuson T."/>
            <person name="Richardson P."/>
        </authorList>
    </citation>
    <scope>NUCLEOTIDE SEQUENCE [LARGE SCALE GENOMIC DNA]</scope>
    <source>
        <strain evidence="2 3">JF-5</strain>
    </source>
</reference>
<protein>
    <submittedName>
        <fullName evidence="2">Diguanylate phosphodiesterase</fullName>
    </submittedName>
</protein>
<sequence>MGLIKARLRDTSSCAGCRQGQFDRPLAMAFQPIIDVAARSVFAYEALVRGPAGESAGSILETIGQSELYAFDQACRVTAIETAAALGLGDSSCDLSINFLPNAVYEPRACIRTTLQAAARTRFPTRKLIFEINEGELLSAPDHLADIVAEYAAMGFRTAIDDFGSGYSNLNLLAKFRPDLVKLDMELIRGIESDKRRRSIVSHCAAMCREMGITVVAEGIETLGECSALNDLGITLMQGYLFAKPGFRSLPTPTWAN</sequence>
<dbReference type="Gene3D" id="3.20.20.450">
    <property type="entry name" value="EAL domain"/>
    <property type="match status" value="1"/>
</dbReference>
<dbReference type="GO" id="GO:0071111">
    <property type="term" value="F:cyclic-guanylate-specific phosphodiesterase activity"/>
    <property type="evidence" value="ECO:0007669"/>
    <property type="project" value="InterPro"/>
</dbReference>
<dbReference type="eggNOG" id="COG2200">
    <property type="taxonomic scope" value="Bacteria"/>
</dbReference>
<dbReference type="SMART" id="SM00052">
    <property type="entry name" value="EAL"/>
    <property type="match status" value="1"/>
</dbReference>
<keyword evidence="3" id="KW-1185">Reference proteome</keyword>
<dbReference type="EMBL" id="CP000697">
    <property type="protein sequence ID" value="ABQ32000.1"/>
    <property type="molecule type" value="Genomic_DNA"/>
</dbReference>
<dbReference type="STRING" id="349163.Acry_2810"/>
<dbReference type="Proteomes" id="UP000000245">
    <property type="component" value="Chromosome"/>
</dbReference>
<evidence type="ECO:0000313" key="2">
    <source>
        <dbReference type="EMBL" id="ABQ32000.1"/>
    </source>
</evidence>
<name>A5G2B8_ACICJ</name>
<organism evidence="2 3">
    <name type="scientific">Acidiphilium cryptum (strain JF-5)</name>
    <dbReference type="NCBI Taxonomy" id="349163"/>
    <lineage>
        <taxon>Bacteria</taxon>
        <taxon>Pseudomonadati</taxon>
        <taxon>Pseudomonadota</taxon>
        <taxon>Alphaproteobacteria</taxon>
        <taxon>Acetobacterales</taxon>
        <taxon>Acidocellaceae</taxon>
        <taxon>Acidiphilium</taxon>
    </lineage>
</organism>
<evidence type="ECO:0000259" key="1">
    <source>
        <dbReference type="PROSITE" id="PS50883"/>
    </source>
</evidence>
<gene>
    <name evidence="2" type="ordered locus">Acry_2810</name>
</gene>
<accession>A5G2B8</accession>
<dbReference type="PANTHER" id="PTHR33121">
    <property type="entry name" value="CYCLIC DI-GMP PHOSPHODIESTERASE PDEF"/>
    <property type="match status" value="1"/>
</dbReference>
<dbReference type="InterPro" id="IPR001633">
    <property type="entry name" value="EAL_dom"/>
</dbReference>
<evidence type="ECO:0000313" key="3">
    <source>
        <dbReference type="Proteomes" id="UP000000245"/>
    </source>
</evidence>
<dbReference type="InterPro" id="IPR035919">
    <property type="entry name" value="EAL_sf"/>
</dbReference>
<dbReference type="InterPro" id="IPR050706">
    <property type="entry name" value="Cyclic-di-GMP_PDE-like"/>
</dbReference>
<proteinExistence type="predicted"/>
<dbReference type="Pfam" id="PF00563">
    <property type="entry name" value="EAL"/>
    <property type="match status" value="1"/>
</dbReference>
<feature type="domain" description="EAL" evidence="1">
    <location>
        <begin position="5"/>
        <end position="257"/>
    </location>
</feature>